<accession>A0A3D9N3B9</accession>
<evidence type="ECO:0000313" key="3">
    <source>
        <dbReference type="Proteomes" id="UP000256919"/>
    </source>
</evidence>
<proteinExistence type="predicted"/>
<evidence type="ECO:0000256" key="1">
    <source>
        <dbReference type="SAM" id="Phobius"/>
    </source>
</evidence>
<dbReference type="EMBL" id="QREI01000001">
    <property type="protein sequence ID" value="REE27288.1"/>
    <property type="molecule type" value="Genomic_DNA"/>
</dbReference>
<sequence>MLMVPLMIIYSAYVLKRLLELSTSDIIVRTLLFFVVLGITFVIITIILFVVLFFTGDLQETFGPAFEAGKKIGEEASKAKSAN</sequence>
<dbReference type="Proteomes" id="UP000256919">
    <property type="component" value="Unassembled WGS sequence"/>
</dbReference>
<reference evidence="2 3" key="1">
    <citation type="submission" date="2018-07" db="EMBL/GenBank/DDBJ databases">
        <title>Genomic Encyclopedia of Type Strains, Phase III (KMG-III): the genomes of soil and plant-associated and newly described type strains.</title>
        <authorList>
            <person name="Whitman W."/>
        </authorList>
    </citation>
    <scope>NUCLEOTIDE SEQUENCE [LARGE SCALE GENOMIC DNA]</scope>
    <source>
        <strain evidence="2 3">CECT 7948</strain>
    </source>
</reference>
<gene>
    <name evidence="2" type="ORF">DFQ09_101117</name>
</gene>
<protein>
    <submittedName>
        <fullName evidence="2">Uncharacterized protein</fullName>
    </submittedName>
</protein>
<comment type="caution">
    <text evidence="2">The sequence shown here is derived from an EMBL/GenBank/DDBJ whole genome shotgun (WGS) entry which is preliminary data.</text>
</comment>
<keyword evidence="1" id="KW-0812">Transmembrane</keyword>
<keyword evidence="3" id="KW-1185">Reference proteome</keyword>
<evidence type="ECO:0000313" key="2">
    <source>
        <dbReference type="EMBL" id="REE27288.1"/>
    </source>
</evidence>
<dbReference type="AlphaFoldDB" id="A0A3D9N3B9"/>
<keyword evidence="1" id="KW-0472">Membrane</keyword>
<keyword evidence="1" id="KW-1133">Transmembrane helix</keyword>
<feature type="transmembrane region" description="Helical" evidence="1">
    <location>
        <begin position="26"/>
        <end position="54"/>
    </location>
</feature>
<organism evidence="2 3">
    <name type="scientific">Winogradskyella pacifica</name>
    <dbReference type="NCBI Taxonomy" id="664642"/>
    <lineage>
        <taxon>Bacteria</taxon>
        <taxon>Pseudomonadati</taxon>
        <taxon>Bacteroidota</taxon>
        <taxon>Flavobacteriia</taxon>
        <taxon>Flavobacteriales</taxon>
        <taxon>Flavobacteriaceae</taxon>
        <taxon>Winogradskyella</taxon>
    </lineage>
</organism>
<name>A0A3D9N3B9_9FLAO</name>